<feature type="signal peptide" evidence="4">
    <location>
        <begin position="1"/>
        <end position="26"/>
    </location>
</feature>
<gene>
    <name evidence="6" type="primary">rbsB_1</name>
    <name evidence="6" type="ORF">HDIA_0858</name>
</gene>
<dbReference type="EMBL" id="LT960614">
    <property type="protein sequence ID" value="SON54399.1"/>
    <property type="molecule type" value="Genomic_DNA"/>
</dbReference>
<dbReference type="RefSeq" id="WP_099554696.1">
    <property type="nucleotide sequence ID" value="NZ_LT960614.1"/>
</dbReference>
<dbReference type="OrthoDB" id="4827464at2"/>
<dbReference type="PANTHER" id="PTHR46847">
    <property type="entry name" value="D-ALLOSE-BINDING PERIPLASMIC PROTEIN-RELATED"/>
    <property type="match status" value="1"/>
</dbReference>
<evidence type="ECO:0000256" key="3">
    <source>
        <dbReference type="ARBA" id="ARBA00022729"/>
    </source>
</evidence>
<evidence type="ECO:0000256" key="4">
    <source>
        <dbReference type="SAM" id="SignalP"/>
    </source>
</evidence>
<organism evidence="6 7">
    <name type="scientific">Hartmannibacter diazotrophicus</name>
    <dbReference type="NCBI Taxonomy" id="1482074"/>
    <lineage>
        <taxon>Bacteria</taxon>
        <taxon>Pseudomonadati</taxon>
        <taxon>Pseudomonadota</taxon>
        <taxon>Alphaproteobacteria</taxon>
        <taxon>Hyphomicrobiales</taxon>
        <taxon>Pleomorphomonadaceae</taxon>
        <taxon>Hartmannibacter</taxon>
    </lineage>
</organism>
<sequence length="312" mass="32582">MLTRRAALLAATAALAMASVVQPSSAAELKKLGLAVANLQANFFNQIKQSVEAYAKTKGIEVITVDAKGDAATQVSQVQDLIAQNVDALIYIPAGATAASVPVKTAKAAGIPVVNIDRNAEGAPGDTFIATDSVTSARQVCDYIAKQAGGKGEMIIIHGQKGTTPEVDRSKGCGEALANYPDIKIVGELWSEGWHQDEGFKLTQDLLQSNPNVSIIFGQADALALGAAQAVKVANLGHRIWIAGFDGDTAALEALKEGVFDVTATQQTQKMGRMGVDSAMALVAGTEIPAEQLQDATLTTKDNVDGFIKEHP</sequence>
<evidence type="ECO:0000313" key="7">
    <source>
        <dbReference type="Proteomes" id="UP000223606"/>
    </source>
</evidence>
<comment type="subcellular location">
    <subcellularLocation>
        <location evidence="1">Cell envelope</location>
    </subcellularLocation>
</comment>
<proteinExistence type="inferred from homology"/>
<dbReference type="PANTHER" id="PTHR46847:SF1">
    <property type="entry name" value="D-ALLOSE-BINDING PERIPLASMIC PROTEIN-RELATED"/>
    <property type="match status" value="1"/>
</dbReference>
<evidence type="ECO:0000256" key="1">
    <source>
        <dbReference type="ARBA" id="ARBA00004196"/>
    </source>
</evidence>
<dbReference type="SUPFAM" id="SSF53822">
    <property type="entry name" value="Periplasmic binding protein-like I"/>
    <property type="match status" value="1"/>
</dbReference>
<feature type="domain" description="Periplasmic binding protein" evidence="5">
    <location>
        <begin position="33"/>
        <end position="286"/>
    </location>
</feature>
<dbReference type="InterPro" id="IPR028082">
    <property type="entry name" value="Peripla_BP_I"/>
</dbReference>
<name>A0A2C9D2I5_9HYPH</name>
<dbReference type="CDD" id="cd19972">
    <property type="entry name" value="PBP1_ABC_sugar_binding-like"/>
    <property type="match status" value="1"/>
</dbReference>
<dbReference type="Proteomes" id="UP000223606">
    <property type="component" value="Chromosome 1"/>
</dbReference>
<feature type="chain" id="PRO_5013310837" evidence="4">
    <location>
        <begin position="27"/>
        <end position="312"/>
    </location>
</feature>
<dbReference type="AlphaFoldDB" id="A0A2C9D2I5"/>
<dbReference type="KEGG" id="hdi:HDIA_0858"/>
<accession>A0A2C9D2I5</accession>
<dbReference type="Pfam" id="PF13407">
    <property type="entry name" value="Peripla_BP_4"/>
    <property type="match status" value="1"/>
</dbReference>
<evidence type="ECO:0000313" key="6">
    <source>
        <dbReference type="EMBL" id="SON54399.1"/>
    </source>
</evidence>
<keyword evidence="3 4" id="KW-0732">Signal</keyword>
<keyword evidence="7" id="KW-1185">Reference proteome</keyword>
<reference evidence="7" key="1">
    <citation type="submission" date="2017-09" db="EMBL/GenBank/DDBJ databases">
        <title>Genome sequence of Nannocystis excedens DSM 71.</title>
        <authorList>
            <person name="Blom J."/>
        </authorList>
    </citation>
    <scope>NUCLEOTIDE SEQUENCE [LARGE SCALE GENOMIC DNA]</scope>
    <source>
        <strain evidence="7">type strain: E19</strain>
    </source>
</reference>
<evidence type="ECO:0000256" key="2">
    <source>
        <dbReference type="ARBA" id="ARBA00007639"/>
    </source>
</evidence>
<dbReference type="InterPro" id="IPR025997">
    <property type="entry name" value="SBP_2_dom"/>
</dbReference>
<dbReference type="GO" id="GO:0030246">
    <property type="term" value="F:carbohydrate binding"/>
    <property type="evidence" value="ECO:0007669"/>
    <property type="project" value="UniProtKB-ARBA"/>
</dbReference>
<dbReference type="Gene3D" id="3.40.50.2300">
    <property type="match status" value="2"/>
</dbReference>
<protein>
    <submittedName>
        <fullName evidence="6">D-ribose-binding periplasmic protein</fullName>
    </submittedName>
</protein>
<evidence type="ECO:0000259" key="5">
    <source>
        <dbReference type="Pfam" id="PF13407"/>
    </source>
</evidence>
<comment type="similarity">
    <text evidence="2">Belongs to the bacterial solute-binding protein 2 family.</text>
</comment>
<dbReference type="GO" id="GO:0030313">
    <property type="term" value="C:cell envelope"/>
    <property type="evidence" value="ECO:0007669"/>
    <property type="project" value="UniProtKB-SubCell"/>
</dbReference>